<organism evidence="1">
    <name type="scientific">Anguilla anguilla</name>
    <name type="common">European freshwater eel</name>
    <name type="synonym">Muraena anguilla</name>
    <dbReference type="NCBI Taxonomy" id="7936"/>
    <lineage>
        <taxon>Eukaryota</taxon>
        <taxon>Metazoa</taxon>
        <taxon>Chordata</taxon>
        <taxon>Craniata</taxon>
        <taxon>Vertebrata</taxon>
        <taxon>Euteleostomi</taxon>
        <taxon>Actinopterygii</taxon>
        <taxon>Neopterygii</taxon>
        <taxon>Teleostei</taxon>
        <taxon>Anguilliformes</taxon>
        <taxon>Anguillidae</taxon>
        <taxon>Anguilla</taxon>
    </lineage>
</organism>
<reference evidence="1" key="1">
    <citation type="submission" date="2014-11" db="EMBL/GenBank/DDBJ databases">
        <authorList>
            <person name="Amaro Gonzalez C."/>
        </authorList>
    </citation>
    <scope>NUCLEOTIDE SEQUENCE</scope>
</reference>
<dbReference type="AlphaFoldDB" id="A0A0E9X2T2"/>
<reference evidence="1" key="2">
    <citation type="journal article" date="2015" name="Fish Shellfish Immunol.">
        <title>Early steps in the European eel (Anguilla anguilla)-Vibrio vulnificus interaction in the gills: Role of the RtxA13 toxin.</title>
        <authorList>
            <person name="Callol A."/>
            <person name="Pajuelo D."/>
            <person name="Ebbesson L."/>
            <person name="Teles M."/>
            <person name="MacKenzie S."/>
            <person name="Amaro C."/>
        </authorList>
    </citation>
    <scope>NUCLEOTIDE SEQUENCE</scope>
</reference>
<accession>A0A0E9X2T2</accession>
<evidence type="ECO:0000313" key="1">
    <source>
        <dbReference type="EMBL" id="JAH96756.1"/>
    </source>
</evidence>
<sequence length="81" mass="9769">MERDQFTGNRRSGFPPHQKAVMEFQNNFFQLAIQNTKFKIFFFVEPQRCAHMGFGLIFLFLFEWSSARTERLDHFPWMESA</sequence>
<name>A0A0E9X2T2_ANGAN</name>
<protein>
    <submittedName>
        <fullName evidence="1">Uncharacterized protein</fullName>
    </submittedName>
</protein>
<proteinExistence type="predicted"/>
<dbReference type="EMBL" id="GBXM01011821">
    <property type="protein sequence ID" value="JAH96756.1"/>
    <property type="molecule type" value="Transcribed_RNA"/>
</dbReference>